<dbReference type="PANTHER" id="PTHR23270">
    <property type="entry name" value="PROGRAMMED CELL DEATH PROTEIN 11 PRE-RRNA PROCESSING PROTEIN RRP5"/>
    <property type="match status" value="1"/>
</dbReference>
<feature type="compositionally biased region" description="Basic and acidic residues" evidence="7">
    <location>
        <begin position="983"/>
        <end position="1001"/>
    </location>
</feature>
<evidence type="ECO:0000313" key="10">
    <source>
        <dbReference type="Proteomes" id="UP001430953"/>
    </source>
</evidence>
<evidence type="ECO:0000256" key="1">
    <source>
        <dbReference type="ARBA" id="ARBA00004604"/>
    </source>
</evidence>
<feature type="region of interest" description="Disordered" evidence="7">
    <location>
        <begin position="1"/>
        <end position="44"/>
    </location>
</feature>
<name>A0AAW2FXF7_9HYME</name>
<keyword evidence="5" id="KW-0539">Nucleus</keyword>
<evidence type="ECO:0000256" key="5">
    <source>
        <dbReference type="ARBA" id="ARBA00023242"/>
    </source>
</evidence>
<comment type="subcellular location">
    <subcellularLocation>
        <location evidence="1">Nucleus</location>
        <location evidence="1">Nucleolus</location>
    </subcellularLocation>
</comment>
<organism evidence="9 10">
    <name type="scientific">Cardiocondyla obscurior</name>
    <dbReference type="NCBI Taxonomy" id="286306"/>
    <lineage>
        <taxon>Eukaryota</taxon>
        <taxon>Metazoa</taxon>
        <taxon>Ecdysozoa</taxon>
        <taxon>Arthropoda</taxon>
        <taxon>Hexapoda</taxon>
        <taxon>Insecta</taxon>
        <taxon>Pterygota</taxon>
        <taxon>Neoptera</taxon>
        <taxon>Endopterygota</taxon>
        <taxon>Hymenoptera</taxon>
        <taxon>Apocrita</taxon>
        <taxon>Aculeata</taxon>
        <taxon>Formicoidea</taxon>
        <taxon>Formicidae</taxon>
        <taxon>Myrmicinae</taxon>
        <taxon>Cardiocondyla</taxon>
    </lineage>
</organism>
<keyword evidence="10" id="KW-1185">Reference proteome</keyword>
<dbReference type="InterPro" id="IPR003029">
    <property type="entry name" value="S1_domain"/>
</dbReference>
<dbReference type="InterPro" id="IPR048059">
    <property type="entry name" value="Rrp5_S1_rpt_hs1_sc1"/>
</dbReference>
<evidence type="ECO:0000256" key="4">
    <source>
        <dbReference type="ARBA" id="ARBA00022737"/>
    </source>
</evidence>
<dbReference type="InterPro" id="IPR012340">
    <property type="entry name" value="NA-bd_OB-fold"/>
</dbReference>
<dbReference type="Gene3D" id="2.40.50.140">
    <property type="entry name" value="Nucleic acid-binding proteins"/>
    <property type="match status" value="3"/>
</dbReference>
<proteinExistence type="predicted"/>
<dbReference type="GO" id="GO:0003723">
    <property type="term" value="F:RNA binding"/>
    <property type="evidence" value="ECO:0007669"/>
    <property type="project" value="TreeGrafter"/>
</dbReference>
<feature type="domain" description="S1 motif" evidence="8">
    <location>
        <begin position="801"/>
        <end position="862"/>
    </location>
</feature>
<dbReference type="SMART" id="SM00316">
    <property type="entry name" value="S1"/>
    <property type="match status" value="7"/>
</dbReference>
<feature type="region of interest" description="Disordered" evidence="7">
    <location>
        <begin position="968"/>
        <end position="1007"/>
    </location>
</feature>
<protein>
    <recommendedName>
        <fullName evidence="6">rRNA biogenesis protein RRP5</fullName>
    </recommendedName>
</protein>
<comment type="caution">
    <text evidence="9">The sequence shown here is derived from an EMBL/GenBank/DDBJ whole genome shotgun (WGS) entry which is preliminary data.</text>
</comment>
<dbReference type="FunFam" id="2.40.50.140:FF:000196">
    <property type="entry name" value="rRNA biogenesis protein RRP5"/>
    <property type="match status" value="1"/>
</dbReference>
<keyword evidence="2" id="KW-0690">Ribosome biogenesis</keyword>
<accession>A0AAW2FXF7</accession>
<feature type="compositionally biased region" description="Basic and acidic residues" evidence="7">
    <location>
        <begin position="17"/>
        <end position="27"/>
    </location>
</feature>
<reference evidence="9 10" key="1">
    <citation type="submission" date="2023-03" db="EMBL/GenBank/DDBJ databases">
        <title>High recombination rates correlate with genetic variation in Cardiocondyla obscurior ants.</title>
        <authorList>
            <person name="Errbii M."/>
        </authorList>
    </citation>
    <scope>NUCLEOTIDE SEQUENCE [LARGE SCALE GENOMIC DNA]</scope>
    <source>
        <strain evidence="9">Alpha-2009</strain>
        <tissue evidence="9">Whole body</tissue>
    </source>
</reference>
<evidence type="ECO:0000256" key="3">
    <source>
        <dbReference type="ARBA" id="ARBA00022552"/>
    </source>
</evidence>
<keyword evidence="3" id="KW-0698">rRNA processing</keyword>
<evidence type="ECO:0000313" key="9">
    <source>
        <dbReference type="EMBL" id="KAL0119885.1"/>
    </source>
</evidence>
<dbReference type="CDD" id="cd05693">
    <property type="entry name" value="S1_Rrp5_repeat_hs1_sc1"/>
    <property type="match status" value="1"/>
</dbReference>
<dbReference type="PROSITE" id="PS50126">
    <property type="entry name" value="S1"/>
    <property type="match status" value="3"/>
</dbReference>
<dbReference type="Proteomes" id="UP001430953">
    <property type="component" value="Unassembled WGS sequence"/>
</dbReference>
<evidence type="ECO:0000256" key="2">
    <source>
        <dbReference type="ARBA" id="ARBA00022517"/>
    </source>
</evidence>
<dbReference type="GO" id="GO:0032040">
    <property type="term" value="C:small-subunit processome"/>
    <property type="evidence" value="ECO:0007669"/>
    <property type="project" value="TreeGrafter"/>
</dbReference>
<dbReference type="InterPro" id="IPR045209">
    <property type="entry name" value="Rrp5"/>
</dbReference>
<evidence type="ECO:0000259" key="8">
    <source>
        <dbReference type="PROSITE" id="PS50126"/>
    </source>
</evidence>
<feature type="compositionally biased region" description="Basic residues" evidence="7">
    <location>
        <begin position="971"/>
        <end position="982"/>
    </location>
</feature>
<feature type="domain" description="S1 motif" evidence="8">
    <location>
        <begin position="516"/>
        <end position="584"/>
    </location>
</feature>
<evidence type="ECO:0000256" key="7">
    <source>
        <dbReference type="SAM" id="MobiDB-lite"/>
    </source>
</evidence>
<keyword evidence="4" id="KW-0677">Repeat</keyword>
<feature type="compositionally biased region" description="Basic residues" evidence="7">
    <location>
        <begin position="28"/>
        <end position="41"/>
    </location>
</feature>
<dbReference type="EMBL" id="JADYXP020000007">
    <property type="protein sequence ID" value="KAL0119885.1"/>
    <property type="molecule type" value="Genomic_DNA"/>
</dbReference>
<dbReference type="PANTHER" id="PTHR23270:SF10">
    <property type="entry name" value="PROTEIN RRP5 HOMOLOG"/>
    <property type="match status" value="1"/>
</dbReference>
<dbReference type="GO" id="GO:0006364">
    <property type="term" value="P:rRNA processing"/>
    <property type="evidence" value="ECO:0007669"/>
    <property type="project" value="UniProtKB-KW"/>
</dbReference>
<evidence type="ECO:0000256" key="6">
    <source>
        <dbReference type="ARBA" id="ARBA00073619"/>
    </source>
</evidence>
<dbReference type="AlphaFoldDB" id="A0AAW2FXF7"/>
<feature type="domain" description="S1 motif" evidence="8">
    <location>
        <begin position="426"/>
        <end position="496"/>
    </location>
</feature>
<gene>
    <name evidence="9" type="ORF">PUN28_007959</name>
</gene>
<dbReference type="SUPFAM" id="SSF50249">
    <property type="entry name" value="Nucleic acid-binding proteins"/>
    <property type="match status" value="6"/>
</dbReference>
<sequence>MSQESFPRGGKKLGIKRSADWSFEEKLKPKKHKTQTKKKNGHLTTEATNLVATTADRLSKTMLHQGLIILARVSVVSEYDLKLSLPGGLIGYVKVTDLSQSYTNLLQNIVDTKTMQSSEFKPLSDLFKPGDYVTCYVKMLTNTVSKNGKENFICDLSMEPQLINQNVRANYLTKGAKLVCTVKSIEDHGYTVDTGITNVRAFIATENVAKGKQYFPGTQLLCAIKEIETTNNTSIIKLSTKKKKIDSVKTCDIISLDALTPGTKLTLYITKILSNGLRITFGKDNNVGYLNRIYLNNPLSMYEENMEITGTLLYILPTVKLAYFSELTDALEKEVFNVGDVIEKAKVLYRESHKAILKLSKSGLRGYISLRRTNVQITKFPTKFKEGTTHRCRILAYDWMEHVYICSVEEEILKEKYFSVRDINIGDILTVTVYQLTDEFRGYINVQVGKIKGIVPQEHISDAGLSGLRKLKDGDNITARVLDKNNDKNQAKFTLKQSLIKSYLPVLYDFDKVECGVKYHGTISMINKNGLLIRFYGKVKGWVPRTLLNKDTYNMNWNFFVGGTVTVCVESVEKDSQKMKLKIITEEKEEFVDFSIGEMVDGTVIESSPKGVHLKIQKDGNETAITGFLPTGHMAPCYEIGNLLASRCVPGNVMSAVVFATKPAVILSRTFVTNEKYSSFDLLKVGDCIPCTVRDILQNGVSVVLPIEDYSKLEFISYKNISNFDRLYLNQILFVKITAINKQKRQLTLSMLLKDIWEGPSDYEIKLLAAVDVLNLYLSTLSELANSTYYENRPISSVTLGQKIHGTVTEITENGLLLELNDRLTGVVRRDHYSGEPQVGDKVFGTILWKNYVHEFVDVSLLPNIINGISSKQKTLPELPTAVTLKAEILMITNWLILVLVKRNGVGYLVALPARRHINDISPDLTPYKIHSKIRLYVVMTRKESKIVPIAMLKSAFETSKDINVSELSSKRKQQLKKKKMPQSHDADLDSLKKPPREISKKVTKKKFNYKFRKKNMRLTNLQRQRS</sequence>